<name>A0A1I3ZAT0_9HYPH</name>
<evidence type="ECO:0000313" key="2">
    <source>
        <dbReference type="EMBL" id="SFK41115.1"/>
    </source>
</evidence>
<dbReference type="STRING" id="1612308.SAMN05444581_107203"/>
<dbReference type="Proteomes" id="UP000198755">
    <property type="component" value="Unassembled WGS sequence"/>
</dbReference>
<proteinExistence type="predicted"/>
<feature type="coiled-coil region" evidence="1">
    <location>
        <begin position="7"/>
        <end position="64"/>
    </location>
</feature>
<keyword evidence="1" id="KW-0175">Coiled coil</keyword>
<accession>A0A1I3ZAT0</accession>
<dbReference type="RefSeq" id="WP_091681763.1">
    <property type="nucleotide sequence ID" value="NZ_FOSN01000007.1"/>
</dbReference>
<evidence type="ECO:0000313" key="3">
    <source>
        <dbReference type="Proteomes" id="UP000198755"/>
    </source>
</evidence>
<reference evidence="2 3" key="1">
    <citation type="submission" date="2016-10" db="EMBL/GenBank/DDBJ databases">
        <authorList>
            <person name="de Groot N.N."/>
        </authorList>
    </citation>
    <scope>NUCLEOTIDE SEQUENCE [LARGE SCALE GENOMIC DNA]</scope>
    <source>
        <strain evidence="2 3">NE2</strain>
    </source>
</reference>
<keyword evidence="3" id="KW-1185">Reference proteome</keyword>
<organism evidence="2 3">
    <name type="scientific">Methylocapsa palsarum</name>
    <dbReference type="NCBI Taxonomy" id="1612308"/>
    <lineage>
        <taxon>Bacteria</taxon>
        <taxon>Pseudomonadati</taxon>
        <taxon>Pseudomonadota</taxon>
        <taxon>Alphaproteobacteria</taxon>
        <taxon>Hyphomicrobiales</taxon>
        <taxon>Beijerinckiaceae</taxon>
        <taxon>Methylocapsa</taxon>
    </lineage>
</organism>
<sequence>MSNASALSDLDARIAAVRENIREVTEQAAAYSGAADEERNADRIAEMESHLAELLKEREDLGRAAI</sequence>
<protein>
    <submittedName>
        <fullName evidence="2">Uncharacterized protein</fullName>
    </submittedName>
</protein>
<evidence type="ECO:0000256" key="1">
    <source>
        <dbReference type="SAM" id="Coils"/>
    </source>
</evidence>
<dbReference type="EMBL" id="FOSN01000007">
    <property type="protein sequence ID" value="SFK41115.1"/>
    <property type="molecule type" value="Genomic_DNA"/>
</dbReference>
<dbReference type="AlphaFoldDB" id="A0A1I3ZAT0"/>
<gene>
    <name evidence="2" type="ORF">SAMN05444581_107203</name>
</gene>
<dbReference type="OrthoDB" id="8452991at2"/>